<keyword evidence="3" id="KW-1185">Reference proteome</keyword>
<organism evidence="4">
    <name type="scientific">Gongylonema pulchrum</name>
    <dbReference type="NCBI Taxonomy" id="637853"/>
    <lineage>
        <taxon>Eukaryota</taxon>
        <taxon>Metazoa</taxon>
        <taxon>Ecdysozoa</taxon>
        <taxon>Nematoda</taxon>
        <taxon>Chromadorea</taxon>
        <taxon>Rhabditida</taxon>
        <taxon>Spirurina</taxon>
        <taxon>Spiruromorpha</taxon>
        <taxon>Spiruroidea</taxon>
        <taxon>Gongylonematidae</taxon>
        <taxon>Gongylonema</taxon>
    </lineage>
</organism>
<protein>
    <submittedName>
        <fullName evidence="4">Col_cuticle_N domain-containing protein</fullName>
    </submittedName>
</protein>
<dbReference type="Proteomes" id="UP000271098">
    <property type="component" value="Unassembled WGS sequence"/>
</dbReference>
<evidence type="ECO:0000313" key="4">
    <source>
        <dbReference type="WBParaSite" id="GPUH_0001758901-mRNA-1"/>
    </source>
</evidence>
<keyword evidence="1" id="KW-0812">Transmembrane</keyword>
<dbReference type="OrthoDB" id="9993736at2759"/>
<reference evidence="2 3" key="2">
    <citation type="submission" date="2018-11" db="EMBL/GenBank/DDBJ databases">
        <authorList>
            <consortium name="Pathogen Informatics"/>
        </authorList>
    </citation>
    <scope>NUCLEOTIDE SEQUENCE [LARGE SCALE GENOMIC DNA]</scope>
</reference>
<reference evidence="4" key="1">
    <citation type="submission" date="2016-06" db="UniProtKB">
        <authorList>
            <consortium name="WormBaseParasite"/>
        </authorList>
    </citation>
    <scope>IDENTIFICATION</scope>
</reference>
<proteinExistence type="predicted"/>
<sequence length="82" mass="8924">MLRSVDCLVENAIINKMRFGPAWQHRPGKRMESNCGGGGDECLARVPYASIIAASMCGIGVVLFSLMMAWAFNASTKVEEKT</sequence>
<dbReference type="EMBL" id="UYRT01085365">
    <property type="protein sequence ID" value="VDN30042.1"/>
    <property type="molecule type" value="Genomic_DNA"/>
</dbReference>
<accession>A0A183E9C6</accession>
<keyword evidence="1" id="KW-1133">Transmembrane helix</keyword>
<dbReference type="AlphaFoldDB" id="A0A183E9C6"/>
<dbReference type="Pfam" id="PF01275">
    <property type="entry name" value="Myelin_PLP"/>
    <property type="match status" value="1"/>
</dbReference>
<evidence type="ECO:0000313" key="2">
    <source>
        <dbReference type="EMBL" id="VDN30042.1"/>
    </source>
</evidence>
<dbReference type="WBParaSite" id="GPUH_0001758901-mRNA-1">
    <property type="protein sequence ID" value="GPUH_0001758901-mRNA-1"/>
    <property type="gene ID" value="GPUH_0001758901"/>
</dbReference>
<evidence type="ECO:0000256" key="1">
    <source>
        <dbReference type="SAM" id="Phobius"/>
    </source>
</evidence>
<gene>
    <name evidence="2" type="ORF">GPUH_LOCUS17566</name>
</gene>
<dbReference type="GO" id="GO:0016020">
    <property type="term" value="C:membrane"/>
    <property type="evidence" value="ECO:0007669"/>
    <property type="project" value="InterPro"/>
</dbReference>
<keyword evidence="1" id="KW-0472">Membrane</keyword>
<evidence type="ECO:0000313" key="3">
    <source>
        <dbReference type="Proteomes" id="UP000271098"/>
    </source>
</evidence>
<name>A0A183E9C6_9BILA</name>
<dbReference type="InterPro" id="IPR001614">
    <property type="entry name" value="Myelin_PLP"/>
</dbReference>
<feature type="transmembrane region" description="Helical" evidence="1">
    <location>
        <begin position="48"/>
        <end position="72"/>
    </location>
</feature>